<dbReference type="GO" id="GO:0000981">
    <property type="term" value="F:DNA-binding transcription factor activity, RNA polymerase II-specific"/>
    <property type="evidence" value="ECO:0007669"/>
    <property type="project" value="InterPro"/>
</dbReference>
<evidence type="ECO:0000256" key="3">
    <source>
        <dbReference type="ARBA" id="ARBA00023242"/>
    </source>
</evidence>
<dbReference type="PROSITE" id="PS00463">
    <property type="entry name" value="ZN2_CY6_FUNGAL_1"/>
    <property type="match status" value="1"/>
</dbReference>
<dbReference type="GeneID" id="40743804"/>
<name>A0A074X066_AURPU</name>
<dbReference type="InterPro" id="IPR050613">
    <property type="entry name" value="Sec_Metabolite_Reg"/>
</dbReference>
<comment type="subcellular location">
    <subcellularLocation>
        <location evidence="1">Nucleus</location>
    </subcellularLocation>
</comment>
<keyword evidence="3" id="KW-0539">Nucleus</keyword>
<dbReference type="GO" id="GO:0003677">
    <property type="term" value="F:DNA binding"/>
    <property type="evidence" value="ECO:0007669"/>
    <property type="project" value="InterPro"/>
</dbReference>
<dbReference type="GO" id="GO:0006351">
    <property type="term" value="P:DNA-templated transcription"/>
    <property type="evidence" value="ECO:0007669"/>
    <property type="project" value="InterPro"/>
</dbReference>
<dbReference type="GO" id="GO:0008270">
    <property type="term" value="F:zinc ion binding"/>
    <property type="evidence" value="ECO:0007669"/>
    <property type="project" value="InterPro"/>
</dbReference>
<evidence type="ECO:0000259" key="4">
    <source>
        <dbReference type="PROSITE" id="PS50048"/>
    </source>
</evidence>
<dbReference type="SMART" id="SM00066">
    <property type="entry name" value="GAL4"/>
    <property type="match status" value="1"/>
</dbReference>
<evidence type="ECO:0000256" key="1">
    <source>
        <dbReference type="ARBA" id="ARBA00004123"/>
    </source>
</evidence>
<dbReference type="CDD" id="cd00067">
    <property type="entry name" value="GAL4"/>
    <property type="match status" value="1"/>
</dbReference>
<protein>
    <recommendedName>
        <fullName evidence="4">Zn(2)-C6 fungal-type domain-containing protein</fullName>
    </recommendedName>
</protein>
<dbReference type="EMBL" id="KL585014">
    <property type="protein sequence ID" value="KEQ78808.1"/>
    <property type="molecule type" value="Genomic_DNA"/>
</dbReference>
<organism evidence="5 6">
    <name type="scientific">Aureobasidium pullulans EXF-150</name>
    <dbReference type="NCBI Taxonomy" id="1043002"/>
    <lineage>
        <taxon>Eukaryota</taxon>
        <taxon>Fungi</taxon>
        <taxon>Dikarya</taxon>
        <taxon>Ascomycota</taxon>
        <taxon>Pezizomycotina</taxon>
        <taxon>Dothideomycetes</taxon>
        <taxon>Dothideomycetidae</taxon>
        <taxon>Dothideales</taxon>
        <taxon>Saccotheciaceae</taxon>
        <taxon>Aureobasidium</taxon>
    </lineage>
</organism>
<evidence type="ECO:0000313" key="5">
    <source>
        <dbReference type="EMBL" id="KEQ78808.1"/>
    </source>
</evidence>
<reference evidence="5 6" key="1">
    <citation type="journal article" date="2014" name="BMC Genomics">
        <title>Genome sequencing of four Aureobasidium pullulans varieties: biotechnological potential, stress tolerance, and description of new species.</title>
        <authorList>
            <person name="Gostin Ar C."/>
            <person name="Ohm R.A."/>
            <person name="Kogej T."/>
            <person name="Sonjak S."/>
            <person name="Turk M."/>
            <person name="Zajc J."/>
            <person name="Zalar P."/>
            <person name="Grube M."/>
            <person name="Sun H."/>
            <person name="Han J."/>
            <person name="Sharma A."/>
            <person name="Chiniquy J."/>
            <person name="Ngan C.Y."/>
            <person name="Lipzen A."/>
            <person name="Barry K."/>
            <person name="Grigoriev I.V."/>
            <person name="Gunde-Cimerman N."/>
        </authorList>
    </citation>
    <scope>NUCLEOTIDE SEQUENCE [LARGE SCALE GENOMIC DNA]</scope>
    <source>
        <strain evidence="5 6">EXF-150</strain>
    </source>
</reference>
<dbReference type="GO" id="GO:0005634">
    <property type="term" value="C:nucleus"/>
    <property type="evidence" value="ECO:0007669"/>
    <property type="project" value="UniProtKB-SubCell"/>
</dbReference>
<dbReference type="SUPFAM" id="SSF57701">
    <property type="entry name" value="Zn2/Cys6 DNA-binding domain"/>
    <property type="match status" value="1"/>
</dbReference>
<dbReference type="SMART" id="SM00906">
    <property type="entry name" value="Fungal_trans"/>
    <property type="match status" value="1"/>
</dbReference>
<dbReference type="Proteomes" id="UP000030706">
    <property type="component" value="Unassembled WGS sequence"/>
</dbReference>
<dbReference type="PROSITE" id="PS50048">
    <property type="entry name" value="ZN2_CY6_FUNGAL_2"/>
    <property type="match status" value="1"/>
</dbReference>
<accession>A0A074X066</accession>
<dbReference type="Pfam" id="PF00172">
    <property type="entry name" value="Zn_clus"/>
    <property type="match status" value="1"/>
</dbReference>
<proteinExistence type="predicted"/>
<dbReference type="Gene3D" id="4.10.240.10">
    <property type="entry name" value="Zn(2)-C6 fungal-type DNA-binding domain"/>
    <property type="match status" value="1"/>
</dbReference>
<evidence type="ECO:0000313" key="6">
    <source>
        <dbReference type="Proteomes" id="UP000030706"/>
    </source>
</evidence>
<keyword evidence="6" id="KW-1185">Reference proteome</keyword>
<dbReference type="InterPro" id="IPR007219">
    <property type="entry name" value="XnlR_reg_dom"/>
</dbReference>
<dbReference type="CDD" id="cd12148">
    <property type="entry name" value="fungal_TF_MHR"/>
    <property type="match status" value="1"/>
</dbReference>
<dbReference type="HOGENOM" id="CLU_007426_4_0_1"/>
<dbReference type="InterPro" id="IPR036864">
    <property type="entry name" value="Zn2-C6_fun-type_DNA-bd_sf"/>
</dbReference>
<dbReference type="PANTHER" id="PTHR31001">
    <property type="entry name" value="UNCHARACTERIZED TRANSCRIPTIONAL REGULATORY PROTEIN"/>
    <property type="match status" value="1"/>
</dbReference>
<dbReference type="InterPro" id="IPR001138">
    <property type="entry name" value="Zn2Cys6_DnaBD"/>
</dbReference>
<dbReference type="AlphaFoldDB" id="A0A074X066"/>
<feature type="domain" description="Zn(2)-C6 fungal-type" evidence="4">
    <location>
        <begin position="28"/>
        <end position="59"/>
    </location>
</feature>
<gene>
    <name evidence="5" type="ORF">M438DRAFT_285033</name>
</gene>
<sequence>MAGLSNFTSVFSANTDTRVAKRNRRPLSCSTCRAKKLKCDRQQPCVSCVKKGEASICDYSSVASKKDQRPRPAVSQDAAAGRLQRLEDMVNGLMHAAPMSTFVVTPPDSFSSPQVNTPEYSSVSAGGHLSQQGSQVNYIGGAHWASILESIHDIRSVMDSDLNDAPSEPALKSDPLFGQEKLVTIEQILATLPERHIVDSLVATYFKETFLSLMFVHSGKFQREYEAFWKDPSSTSFCWLSILFSIMFMAAKLAVARGLASVSDPCNTKRAGALRMAAKCLVTGQYLKAQPYSIEALLFHFHCIYALHADPEIQPWPILTMATRLAQKMGYHRDPRHLSAKLTPFESEMRRRAWHYIEVFDITMSAQQGIPAMINEDECDCQFPVNLLDEDFDENTTVMPSPRSHATHIPMLFFTCKVVAVRHLRPIIRHALSSRRYDLEETNRLHEALEISHQSIPPSLRIRPIAETSFVDQDYLIMQRFMLELQYLKGLCILHRPFMAYKKDDPAFGTSREICVNSALRQLDLQNDYYESLQPEGRLYTSRWMFTNVTLHEQFSAAMIVCLDLSESKSQSPESKARKLEALQKSRHVWSSKKPAYRDAIRASHVLGVMIAKLTAQDTRSPPAAETGQLVMPGYCPCAPLEHILNRPETPPAVQQVTALTEDLMDIGSLESILDNPDMLNWNDIDTYLIDYSGELNYAEQRPFDMPDITL</sequence>
<dbReference type="RefSeq" id="XP_029754995.1">
    <property type="nucleotide sequence ID" value="XM_029901498.1"/>
</dbReference>
<dbReference type="OrthoDB" id="4934715at2759"/>
<dbReference type="STRING" id="1043002.A0A074X066"/>
<dbReference type="PANTHER" id="PTHR31001:SF49">
    <property type="entry name" value="ZN(II)2CYS6 TRANSCRIPTION FACTOR (EUROFUNG)"/>
    <property type="match status" value="1"/>
</dbReference>
<dbReference type="Pfam" id="PF04082">
    <property type="entry name" value="Fungal_trans"/>
    <property type="match status" value="1"/>
</dbReference>
<evidence type="ECO:0000256" key="2">
    <source>
        <dbReference type="ARBA" id="ARBA00022723"/>
    </source>
</evidence>
<keyword evidence="2" id="KW-0479">Metal-binding</keyword>